<dbReference type="InterPro" id="IPR052382">
    <property type="entry name" value="ABHD10_acyl-thioesterase"/>
</dbReference>
<reference evidence="14 15" key="1">
    <citation type="submission" date="2018-05" db="EMBL/GenBank/DDBJ databases">
        <title>Zavarzinia sp. HR-AS.</title>
        <authorList>
            <person name="Lee Y."/>
            <person name="Jeon C.O."/>
        </authorList>
    </citation>
    <scope>NUCLEOTIDE SEQUENCE [LARGE SCALE GENOMIC DNA]</scope>
    <source>
        <strain evidence="14 15">HR-AS</strain>
    </source>
</reference>
<proteinExistence type="predicted"/>
<dbReference type="SUPFAM" id="SSF53474">
    <property type="entry name" value="alpha/beta-Hydrolases"/>
    <property type="match status" value="1"/>
</dbReference>
<evidence type="ECO:0000256" key="10">
    <source>
        <dbReference type="ARBA" id="ARBA00047409"/>
    </source>
</evidence>
<evidence type="ECO:0000256" key="4">
    <source>
        <dbReference type="ARBA" id="ARBA00039132"/>
    </source>
</evidence>
<evidence type="ECO:0000256" key="5">
    <source>
        <dbReference type="ARBA" id="ARBA00039314"/>
    </source>
</evidence>
<comment type="caution">
    <text evidence="14">The sequence shown here is derived from an EMBL/GenBank/DDBJ whole genome shotgun (WGS) entry which is preliminary data.</text>
</comment>
<keyword evidence="2 14" id="KW-0378">Hydrolase</keyword>
<evidence type="ECO:0000256" key="7">
    <source>
        <dbReference type="ARBA" id="ARBA00042645"/>
    </source>
</evidence>
<feature type="compositionally biased region" description="Low complexity" evidence="12">
    <location>
        <begin position="1"/>
        <end position="14"/>
    </location>
</feature>
<dbReference type="InterPro" id="IPR000073">
    <property type="entry name" value="AB_hydrolase_1"/>
</dbReference>
<sequence>MKTADAPAEPTTPARLPRSGGESIAYHTTNGKSPAVLFLGGFKSDMTGTKATALDRFCRATGRAFTRFDYRGHGASSGQFADGTIGGWLGDALAVLDQVVQGPVVLVGSSMGGWIASLVAISRPERVAGLVTLAAAPDFTHRLIEARMSEAQREAMARDGFIVDPSDYDPAGYEIRKTLVDEGRDHLILNGPVAIRCPLRMIHGTEDTDVPWSLSAELLARVQSADATLTLVKGADHRLSSPADIARMEAAVAELAG</sequence>
<evidence type="ECO:0000256" key="11">
    <source>
        <dbReference type="ARBA" id="ARBA00047972"/>
    </source>
</evidence>
<organism evidence="14 15">
    <name type="scientific">Zavarzinia aquatilis</name>
    <dbReference type="NCBI Taxonomy" id="2211142"/>
    <lineage>
        <taxon>Bacteria</taxon>
        <taxon>Pseudomonadati</taxon>
        <taxon>Pseudomonadota</taxon>
        <taxon>Alphaproteobacteria</taxon>
        <taxon>Rhodospirillales</taxon>
        <taxon>Zavarziniaceae</taxon>
        <taxon>Zavarzinia</taxon>
    </lineage>
</organism>
<evidence type="ECO:0000259" key="13">
    <source>
        <dbReference type="Pfam" id="PF12697"/>
    </source>
</evidence>
<evidence type="ECO:0000313" key="14">
    <source>
        <dbReference type="EMBL" id="PWR24941.1"/>
    </source>
</evidence>
<feature type="region of interest" description="Disordered" evidence="12">
    <location>
        <begin position="1"/>
        <end position="25"/>
    </location>
</feature>
<dbReference type="Pfam" id="PF12697">
    <property type="entry name" value="Abhydrolase_6"/>
    <property type="match status" value="1"/>
</dbReference>
<evidence type="ECO:0000256" key="6">
    <source>
        <dbReference type="ARBA" id="ARBA00041520"/>
    </source>
</evidence>
<accession>A0A317EDW0</accession>
<dbReference type="OrthoDB" id="9813296at2"/>
<keyword evidence="3" id="KW-0809">Transit peptide</keyword>
<evidence type="ECO:0000256" key="1">
    <source>
        <dbReference type="ARBA" id="ARBA00012423"/>
    </source>
</evidence>
<feature type="domain" description="AB hydrolase-1" evidence="13">
    <location>
        <begin position="54"/>
        <end position="247"/>
    </location>
</feature>
<gene>
    <name evidence="14" type="ORF">DKG74_04005</name>
</gene>
<dbReference type="AlphaFoldDB" id="A0A317EDW0"/>
<evidence type="ECO:0000256" key="8">
    <source>
        <dbReference type="ARBA" id="ARBA00042704"/>
    </source>
</evidence>
<dbReference type="GO" id="GO:0102390">
    <property type="term" value="F:mycophenolic acid acyl-glucuronide esterase activity"/>
    <property type="evidence" value="ECO:0007669"/>
    <property type="project" value="UniProtKB-EC"/>
</dbReference>
<keyword evidence="15" id="KW-1185">Reference proteome</keyword>
<comment type="catalytic activity">
    <reaction evidence="10">
        <text>S-hexadecanoyl-L-cysteinyl-[protein] + H2O = L-cysteinyl-[protein] + hexadecanoate + H(+)</text>
        <dbReference type="Rhea" id="RHEA:19233"/>
        <dbReference type="Rhea" id="RHEA-COMP:10131"/>
        <dbReference type="Rhea" id="RHEA-COMP:11032"/>
        <dbReference type="ChEBI" id="CHEBI:7896"/>
        <dbReference type="ChEBI" id="CHEBI:15377"/>
        <dbReference type="ChEBI" id="CHEBI:15378"/>
        <dbReference type="ChEBI" id="CHEBI:29950"/>
        <dbReference type="ChEBI" id="CHEBI:74151"/>
        <dbReference type="EC" id="3.1.2.22"/>
    </reaction>
    <physiologicalReaction direction="left-to-right" evidence="10">
        <dbReference type="Rhea" id="RHEA:19234"/>
    </physiologicalReaction>
</comment>
<dbReference type="PANTHER" id="PTHR16138">
    <property type="entry name" value="MYCOPHENOLIC ACID ACYL-GLUCURONIDE ESTERASE, MITOCHONDRIAL"/>
    <property type="match status" value="1"/>
</dbReference>
<evidence type="ECO:0000256" key="3">
    <source>
        <dbReference type="ARBA" id="ARBA00022946"/>
    </source>
</evidence>
<dbReference type="Gene3D" id="3.40.50.1820">
    <property type="entry name" value="alpha/beta hydrolase"/>
    <property type="match status" value="1"/>
</dbReference>
<dbReference type="GO" id="GO:0004553">
    <property type="term" value="F:hydrolase activity, hydrolyzing O-glycosyl compounds"/>
    <property type="evidence" value="ECO:0007669"/>
    <property type="project" value="TreeGrafter"/>
</dbReference>
<evidence type="ECO:0000256" key="12">
    <source>
        <dbReference type="SAM" id="MobiDB-lite"/>
    </source>
</evidence>
<dbReference type="EC" id="3.1.2.22" evidence="1"/>
<dbReference type="PANTHER" id="PTHR16138:SF7">
    <property type="entry name" value="PALMITOYL-PROTEIN THIOESTERASE ABHD10, MITOCHONDRIAL"/>
    <property type="match status" value="1"/>
</dbReference>
<comment type="function">
    <text evidence="9">Acts as an acyl-protein thioesterase that hydrolyzes fatty acids from acylated residues in proteins. Regulates the mitochondrial S-depalmitoylation of the nucleophilic active site residue of peroxiredoxin-5/PRDX5, a key antioxidant protein, therefore modulating mitochondrial antioxidant ability. Also catalyzes the deglucuronidation of mycophenolic acid acyl-glucuronide, an active metabolite of the immunosuppressant drug mycophenolate.</text>
</comment>
<comment type="catalytic activity">
    <reaction evidence="11">
        <text>mycophenolic acid O-acyl-beta-D-glucuronide + H2O = mycophenolate + D-glucuronate + H(+)</text>
        <dbReference type="Rhea" id="RHEA:34179"/>
        <dbReference type="ChEBI" id="CHEBI:15377"/>
        <dbReference type="ChEBI" id="CHEBI:15378"/>
        <dbReference type="ChEBI" id="CHEBI:58720"/>
        <dbReference type="ChEBI" id="CHEBI:62932"/>
        <dbReference type="ChEBI" id="CHEBI:66982"/>
        <dbReference type="EC" id="3.1.1.93"/>
    </reaction>
    <physiologicalReaction direction="left-to-right" evidence="11">
        <dbReference type="Rhea" id="RHEA:34180"/>
    </physiologicalReaction>
</comment>
<dbReference type="GO" id="GO:0008474">
    <property type="term" value="F:palmitoyl-(protein) hydrolase activity"/>
    <property type="evidence" value="ECO:0007669"/>
    <property type="project" value="UniProtKB-EC"/>
</dbReference>
<dbReference type="Proteomes" id="UP000245461">
    <property type="component" value="Unassembled WGS sequence"/>
</dbReference>
<evidence type="ECO:0000313" key="15">
    <source>
        <dbReference type="Proteomes" id="UP000245461"/>
    </source>
</evidence>
<name>A0A317EDW0_9PROT</name>
<protein>
    <recommendedName>
        <fullName evidence="5">Palmitoyl-protein thioesterase ABHD10, mitochondrial</fullName>
        <ecNumber evidence="4">3.1.1.93</ecNumber>
        <ecNumber evidence="1">3.1.2.22</ecNumber>
    </recommendedName>
    <alternativeName>
        <fullName evidence="7">Acyl-protein thioesterase ABHD10</fullName>
    </alternativeName>
    <alternativeName>
        <fullName evidence="8">Alpha/beta hydrolase domain-containing protein 10</fullName>
    </alternativeName>
    <alternativeName>
        <fullName evidence="6">Mycophenolic acid acyl-glucuronide esterase, mitochondrial</fullName>
    </alternativeName>
</protein>
<dbReference type="InterPro" id="IPR029058">
    <property type="entry name" value="AB_hydrolase_fold"/>
</dbReference>
<dbReference type="EC" id="3.1.1.93" evidence="4"/>
<evidence type="ECO:0000256" key="2">
    <source>
        <dbReference type="ARBA" id="ARBA00022801"/>
    </source>
</evidence>
<evidence type="ECO:0000256" key="9">
    <source>
        <dbReference type="ARBA" id="ARBA00046047"/>
    </source>
</evidence>
<dbReference type="EMBL" id="QGLE01000002">
    <property type="protein sequence ID" value="PWR24941.1"/>
    <property type="molecule type" value="Genomic_DNA"/>
</dbReference>